<keyword evidence="5" id="KW-0597">Phosphoprotein</keyword>
<dbReference type="InterPro" id="IPR058031">
    <property type="entry name" value="AAA_lid_NorR"/>
</dbReference>
<evidence type="ECO:0000313" key="8">
    <source>
        <dbReference type="EMBL" id="ABE54652.1"/>
    </source>
</evidence>
<dbReference type="Pfam" id="PF02954">
    <property type="entry name" value="HTH_8"/>
    <property type="match status" value="1"/>
</dbReference>
<dbReference type="Gene3D" id="1.10.10.60">
    <property type="entry name" value="Homeodomain-like"/>
    <property type="match status" value="1"/>
</dbReference>
<evidence type="ECO:0000256" key="5">
    <source>
        <dbReference type="PROSITE-ProRule" id="PRU00169"/>
    </source>
</evidence>
<dbReference type="InterPro" id="IPR001789">
    <property type="entry name" value="Sig_transdc_resp-reg_receiver"/>
</dbReference>
<dbReference type="GO" id="GO:0000160">
    <property type="term" value="P:phosphorelay signal transduction system"/>
    <property type="evidence" value="ECO:0007669"/>
    <property type="project" value="InterPro"/>
</dbReference>
<dbReference type="PANTHER" id="PTHR32071:SF57">
    <property type="entry name" value="C4-DICARBOXYLATE TRANSPORT TRANSCRIPTIONAL REGULATORY PROTEIN DCTD"/>
    <property type="match status" value="1"/>
</dbReference>
<dbReference type="Gene3D" id="1.10.8.60">
    <property type="match status" value="1"/>
</dbReference>
<dbReference type="SMART" id="SM00382">
    <property type="entry name" value="AAA"/>
    <property type="match status" value="1"/>
</dbReference>
<feature type="modified residue" description="4-aspartylphosphate" evidence="5">
    <location>
        <position position="70"/>
    </location>
</feature>
<dbReference type="PROSITE" id="PS50045">
    <property type="entry name" value="SIGMA54_INTERACT_4"/>
    <property type="match status" value="1"/>
</dbReference>
<dbReference type="eggNOG" id="COG2204">
    <property type="taxonomic scope" value="Bacteria"/>
</dbReference>
<dbReference type="CDD" id="cd00156">
    <property type="entry name" value="REC"/>
    <property type="match status" value="1"/>
</dbReference>
<keyword evidence="3" id="KW-0805">Transcription regulation</keyword>
<dbReference type="SUPFAM" id="SSF46689">
    <property type="entry name" value="Homeodomain-like"/>
    <property type="match status" value="1"/>
</dbReference>
<dbReference type="SUPFAM" id="SSF52172">
    <property type="entry name" value="CheY-like"/>
    <property type="match status" value="1"/>
</dbReference>
<dbReference type="InterPro" id="IPR002078">
    <property type="entry name" value="Sigma_54_int"/>
</dbReference>
<dbReference type="CDD" id="cd00009">
    <property type="entry name" value="AAA"/>
    <property type="match status" value="1"/>
</dbReference>
<accession>Q12PH4</accession>
<gene>
    <name evidence="8" type="ordered locus">Sden_1366</name>
</gene>
<dbReference type="InterPro" id="IPR009057">
    <property type="entry name" value="Homeodomain-like_sf"/>
</dbReference>
<feature type="domain" description="Response regulatory" evidence="7">
    <location>
        <begin position="21"/>
        <end position="135"/>
    </location>
</feature>
<reference evidence="8 9" key="1">
    <citation type="submission" date="2006-03" db="EMBL/GenBank/DDBJ databases">
        <title>Complete sequence of Shewanella denitrificans OS217.</title>
        <authorList>
            <consortium name="US DOE Joint Genome Institute"/>
            <person name="Copeland A."/>
            <person name="Lucas S."/>
            <person name="Lapidus A."/>
            <person name="Barry K."/>
            <person name="Detter J.C."/>
            <person name="Glavina del Rio T."/>
            <person name="Hammon N."/>
            <person name="Israni S."/>
            <person name="Dalin E."/>
            <person name="Tice H."/>
            <person name="Pitluck S."/>
            <person name="Brettin T."/>
            <person name="Bruce D."/>
            <person name="Han C."/>
            <person name="Tapia R."/>
            <person name="Gilna P."/>
            <person name="Kiss H."/>
            <person name="Schmutz J."/>
            <person name="Larimer F."/>
            <person name="Land M."/>
            <person name="Hauser L."/>
            <person name="Kyrpides N."/>
            <person name="Lykidis A."/>
            <person name="Richardson P."/>
        </authorList>
    </citation>
    <scope>NUCLEOTIDE SEQUENCE [LARGE SCALE GENOMIC DNA]</scope>
    <source>
        <strain evidence="9">OS217 / ATCC BAA-1090 / DSM 15013</strain>
    </source>
</reference>
<dbReference type="FunFam" id="3.40.50.300:FF:000006">
    <property type="entry name" value="DNA-binding transcriptional regulator NtrC"/>
    <property type="match status" value="1"/>
</dbReference>
<dbReference type="InterPro" id="IPR027417">
    <property type="entry name" value="P-loop_NTPase"/>
</dbReference>
<dbReference type="AlphaFoldDB" id="Q12PH4"/>
<dbReference type="HOGENOM" id="CLU_000445_0_6_6"/>
<evidence type="ECO:0000259" key="7">
    <source>
        <dbReference type="PROSITE" id="PS50110"/>
    </source>
</evidence>
<proteinExistence type="predicted"/>
<dbReference type="InterPro" id="IPR002197">
    <property type="entry name" value="HTH_Fis"/>
</dbReference>
<dbReference type="Gene3D" id="3.40.50.2300">
    <property type="match status" value="1"/>
</dbReference>
<evidence type="ECO:0000256" key="2">
    <source>
        <dbReference type="ARBA" id="ARBA00022840"/>
    </source>
</evidence>
<dbReference type="InterPro" id="IPR011006">
    <property type="entry name" value="CheY-like_superfamily"/>
</dbReference>
<name>Q12PH4_SHEDO</name>
<dbReference type="RefSeq" id="WP_011495810.1">
    <property type="nucleotide sequence ID" value="NC_007954.1"/>
</dbReference>
<sequence>MSKINQPTAHQAGIPTSTAMSILVVEDDETQRELIVQILSQSHYQIDSADRVESAILKIKANPPDLVFSDWKLGQLTGMDLLNYVRREHPDMGFIIATAYGTITHAVDAMQAGADDYLTKPYQRQSLLLSIGKVFKALTLKRHNRSLSSQLSEQQALVGLVGKAACMQKVYDRLLRVGATDATVLIGGESGTGKELAARALHQLSRRQHKPFVAINCGAIPDALAEAELFGAEKGAFTGATERKIGKLEAAHQGTVFLDEIAELPLLQQTKLLRFLQEGSVSRLGQHGELTLDVRVIAASHKDLQQEVAQGRFREDLYYRLNVVPITMPPLRERQEDIGRLVEHFLGLHQRSYQVSAAKLSSKALKRLLDYPWPGNVRELANRMERFVLLGDEEELIDELSLSAAKSYGGASQLSTFSLPDAGIDWESFEKDCLAQALAKCEGNKTQAAKLLALSYKAFLYRLEKHNLN</sequence>
<evidence type="ECO:0000259" key="6">
    <source>
        <dbReference type="PROSITE" id="PS50045"/>
    </source>
</evidence>
<dbReference type="PROSITE" id="PS50110">
    <property type="entry name" value="RESPONSE_REGULATORY"/>
    <property type="match status" value="1"/>
</dbReference>
<dbReference type="STRING" id="318161.Sden_1366"/>
<keyword evidence="9" id="KW-1185">Reference proteome</keyword>
<dbReference type="GO" id="GO:0006355">
    <property type="term" value="P:regulation of DNA-templated transcription"/>
    <property type="evidence" value="ECO:0007669"/>
    <property type="project" value="InterPro"/>
</dbReference>
<dbReference type="GO" id="GO:0005524">
    <property type="term" value="F:ATP binding"/>
    <property type="evidence" value="ECO:0007669"/>
    <property type="project" value="UniProtKB-KW"/>
</dbReference>
<dbReference type="PANTHER" id="PTHR32071">
    <property type="entry name" value="TRANSCRIPTIONAL REGULATORY PROTEIN"/>
    <property type="match status" value="1"/>
</dbReference>
<dbReference type="KEGG" id="sdn:Sden_1366"/>
<dbReference type="Pfam" id="PF25601">
    <property type="entry name" value="AAA_lid_14"/>
    <property type="match status" value="1"/>
</dbReference>
<dbReference type="PROSITE" id="PS00688">
    <property type="entry name" value="SIGMA54_INTERACT_3"/>
    <property type="match status" value="1"/>
</dbReference>
<dbReference type="InterPro" id="IPR025944">
    <property type="entry name" value="Sigma_54_int_dom_CS"/>
</dbReference>
<evidence type="ECO:0000256" key="1">
    <source>
        <dbReference type="ARBA" id="ARBA00022741"/>
    </source>
</evidence>
<keyword evidence="4" id="KW-0804">Transcription</keyword>
<dbReference type="Pfam" id="PF00158">
    <property type="entry name" value="Sigma54_activat"/>
    <property type="match status" value="1"/>
</dbReference>
<dbReference type="GO" id="GO:0043565">
    <property type="term" value="F:sequence-specific DNA binding"/>
    <property type="evidence" value="ECO:0007669"/>
    <property type="project" value="InterPro"/>
</dbReference>
<protein>
    <submittedName>
        <fullName evidence="8">Sigma-54 factor, interaction region</fullName>
    </submittedName>
</protein>
<dbReference type="SUPFAM" id="SSF52540">
    <property type="entry name" value="P-loop containing nucleoside triphosphate hydrolases"/>
    <property type="match status" value="1"/>
</dbReference>
<dbReference type="PRINTS" id="PR01590">
    <property type="entry name" value="HTHFIS"/>
</dbReference>
<dbReference type="EMBL" id="CP000302">
    <property type="protein sequence ID" value="ABE54652.1"/>
    <property type="molecule type" value="Genomic_DNA"/>
</dbReference>
<feature type="domain" description="Sigma-54 factor interaction" evidence="6">
    <location>
        <begin position="160"/>
        <end position="389"/>
    </location>
</feature>
<dbReference type="InterPro" id="IPR003593">
    <property type="entry name" value="AAA+_ATPase"/>
</dbReference>
<dbReference type="SMART" id="SM00448">
    <property type="entry name" value="REC"/>
    <property type="match status" value="1"/>
</dbReference>
<evidence type="ECO:0000313" key="9">
    <source>
        <dbReference type="Proteomes" id="UP000001982"/>
    </source>
</evidence>
<dbReference type="Gene3D" id="3.40.50.300">
    <property type="entry name" value="P-loop containing nucleotide triphosphate hydrolases"/>
    <property type="match status" value="1"/>
</dbReference>
<keyword evidence="2" id="KW-0067">ATP-binding</keyword>
<dbReference type="Proteomes" id="UP000001982">
    <property type="component" value="Chromosome"/>
</dbReference>
<keyword evidence="1" id="KW-0547">Nucleotide-binding</keyword>
<evidence type="ECO:0000256" key="3">
    <source>
        <dbReference type="ARBA" id="ARBA00023015"/>
    </source>
</evidence>
<evidence type="ECO:0000256" key="4">
    <source>
        <dbReference type="ARBA" id="ARBA00023163"/>
    </source>
</evidence>
<organism evidence="8 9">
    <name type="scientific">Shewanella denitrificans (strain OS217 / ATCC BAA-1090 / DSM 15013)</name>
    <dbReference type="NCBI Taxonomy" id="318161"/>
    <lineage>
        <taxon>Bacteria</taxon>
        <taxon>Pseudomonadati</taxon>
        <taxon>Pseudomonadota</taxon>
        <taxon>Gammaproteobacteria</taxon>
        <taxon>Alteromonadales</taxon>
        <taxon>Shewanellaceae</taxon>
        <taxon>Shewanella</taxon>
    </lineage>
</organism>
<dbReference type="Pfam" id="PF00072">
    <property type="entry name" value="Response_reg"/>
    <property type="match status" value="1"/>
</dbReference>